<dbReference type="InterPro" id="IPR001841">
    <property type="entry name" value="Znf_RING"/>
</dbReference>
<evidence type="ECO:0000259" key="14">
    <source>
        <dbReference type="PROSITE" id="PS50089"/>
    </source>
</evidence>
<evidence type="ECO:0000256" key="13">
    <source>
        <dbReference type="PROSITE-ProRule" id="PRU00175"/>
    </source>
</evidence>
<gene>
    <name evidence="16" type="ORF">LLUT_LOCUS16513</name>
</gene>
<dbReference type="GO" id="GO:0008270">
    <property type="term" value="F:zinc ion binding"/>
    <property type="evidence" value="ECO:0007669"/>
    <property type="project" value="UniProtKB-KW"/>
</dbReference>
<dbReference type="PROSITE" id="PS50089">
    <property type="entry name" value="ZF_RING_2"/>
    <property type="match status" value="1"/>
</dbReference>
<keyword evidence="9" id="KW-0677">Repeat</keyword>
<comment type="pathway">
    <text evidence="4">Protein modification; protein ubiquitination.</text>
</comment>
<keyword evidence="8" id="KW-0479">Metal-binding</keyword>
<feature type="domain" description="RING-type" evidence="15">
    <location>
        <begin position="91"/>
        <end position="292"/>
    </location>
</feature>
<evidence type="ECO:0000256" key="9">
    <source>
        <dbReference type="ARBA" id="ARBA00022737"/>
    </source>
</evidence>
<keyword evidence="17" id="KW-1185">Reference proteome</keyword>
<dbReference type="Pfam" id="PF01485">
    <property type="entry name" value="IBR"/>
    <property type="match status" value="1"/>
</dbReference>
<evidence type="ECO:0000256" key="7">
    <source>
        <dbReference type="ARBA" id="ARBA00022679"/>
    </source>
</evidence>
<dbReference type="EMBL" id="CAXHTB010000011">
    <property type="protein sequence ID" value="CAL0315453.1"/>
    <property type="molecule type" value="Genomic_DNA"/>
</dbReference>
<evidence type="ECO:0000259" key="15">
    <source>
        <dbReference type="PROSITE" id="PS51873"/>
    </source>
</evidence>
<comment type="caution">
    <text evidence="16">The sequence shown here is derived from an EMBL/GenBank/DDBJ whole genome shotgun (WGS) entry which is preliminary data.</text>
</comment>
<comment type="similarity">
    <text evidence="5">Belongs to the RBR family. Ariadne subfamily.</text>
</comment>
<dbReference type="PANTHER" id="PTHR11685">
    <property type="entry name" value="RBR FAMILY RING FINGER AND IBR DOMAIN-CONTAINING"/>
    <property type="match status" value="1"/>
</dbReference>
<evidence type="ECO:0000256" key="12">
    <source>
        <dbReference type="ARBA" id="ARBA00022833"/>
    </source>
</evidence>
<sequence>MAGTSSSSRLSFHDDHILVDDFYFSALHDADELFPISDVKYAEELQLQEALYSSAISSIRVKNEVMKMAVKVEVDPHLRPPLAKVKEEKVDLFFCTICMDSKPAEEIFMSQKCSHSFCGYCITKYVAAKIQENISMVKCPDPKCRGVLDPQSCRSIIPKDVFDRWEHALCDNLVLGSQKFYCPFKDCSAMLIDDGMKAVTASECPHCNRMFCAQCKGSWHAGLACSEFQNLKDGVQKKEDQMVLELAKNNRWRRCSKCQFFVEKNEGCVVISFVMLVEPHGLIIIDVLINRC</sequence>
<reference evidence="16 17" key="1">
    <citation type="submission" date="2024-03" db="EMBL/GenBank/DDBJ databases">
        <authorList>
            <person name="Martinez-Hernandez J."/>
        </authorList>
    </citation>
    <scope>NUCLEOTIDE SEQUENCE [LARGE SCALE GENOMIC DNA]</scope>
</reference>
<dbReference type="Proteomes" id="UP001497480">
    <property type="component" value="Unassembled WGS sequence"/>
</dbReference>
<evidence type="ECO:0000256" key="4">
    <source>
        <dbReference type="ARBA" id="ARBA00004906"/>
    </source>
</evidence>
<dbReference type="InterPro" id="IPR013083">
    <property type="entry name" value="Znf_RING/FYVE/PHD"/>
</dbReference>
<evidence type="ECO:0000256" key="6">
    <source>
        <dbReference type="ARBA" id="ARBA00012251"/>
    </source>
</evidence>
<dbReference type="InterPro" id="IPR031127">
    <property type="entry name" value="E3_UB_ligase_RBR"/>
</dbReference>
<dbReference type="Gene3D" id="3.30.40.10">
    <property type="entry name" value="Zinc/RING finger domain, C3HC4 (zinc finger)"/>
    <property type="match status" value="1"/>
</dbReference>
<dbReference type="PROSITE" id="PS00518">
    <property type="entry name" value="ZF_RING_1"/>
    <property type="match status" value="1"/>
</dbReference>
<evidence type="ECO:0000313" key="17">
    <source>
        <dbReference type="Proteomes" id="UP001497480"/>
    </source>
</evidence>
<evidence type="ECO:0000256" key="3">
    <source>
        <dbReference type="ARBA" id="ARBA00003976"/>
    </source>
</evidence>
<comment type="catalytic activity">
    <reaction evidence="1">
        <text>[E2 ubiquitin-conjugating enzyme]-S-ubiquitinyl-L-cysteine + [acceptor protein]-L-lysine = [E2 ubiquitin-conjugating enzyme]-L-cysteine + [acceptor protein]-N(6)-ubiquitinyl-L-lysine.</text>
        <dbReference type="EC" id="2.3.2.31"/>
    </reaction>
</comment>
<dbReference type="GO" id="GO:0061630">
    <property type="term" value="F:ubiquitin protein ligase activity"/>
    <property type="evidence" value="ECO:0007669"/>
    <property type="project" value="UniProtKB-EC"/>
</dbReference>
<dbReference type="PROSITE" id="PS51873">
    <property type="entry name" value="TRIAD"/>
    <property type="match status" value="1"/>
</dbReference>
<evidence type="ECO:0000256" key="1">
    <source>
        <dbReference type="ARBA" id="ARBA00001798"/>
    </source>
</evidence>
<comment type="cofactor">
    <cofactor evidence="2">
        <name>Zn(2+)</name>
        <dbReference type="ChEBI" id="CHEBI:29105"/>
    </cofactor>
</comment>
<feature type="domain" description="RING-type" evidence="14">
    <location>
        <begin position="95"/>
        <end position="143"/>
    </location>
</feature>
<evidence type="ECO:0000256" key="5">
    <source>
        <dbReference type="ARBA" id="ARBA00005884"/>
    </source>
</evidence>
<evidence type="ECO:0000256" key="11">
    <source>
        <dbReference type="ARBA" id="ARBA00022786"/>
    </source>
</evidence>
<keyword evidence="11" id="KW-0833">Ubl conjugation pathway</keyword>
<dbReference type="Gene3D" id="2.20.25.20">
    <property type="match status" value="1"/>
</dbReference>
<name>A0AAV1X1Q7_LUPLU</name>
<evidence type="ECO:0000313" key="16">
    <source>
        <dbReference type="EMBL" id="CAL0315453.1"/>
    </source>
</evidence>
<keyword evidence="7" id="KW-0808">Transferase</keyword>
<evidence type="ECO:0000256" key="2">
    <source>
        <dbReference type="ARBA" id="ARBA00001947"/>
    </source>
</evidence>
<dbReference type="CDD" id="cd22582">
    <property type="entry name" value="BRcat_RBR_unk"/>
    <property type="match status" value="1"/>
</dbReference>
<dbReference type="SMART" id="SM00647">
    <property type="entry name" value="IBR"/>
    <property type="match status" value="1"/>
</dbReference>
<comment type="function">
    <text evidence="3">Might act as an E3 ubiquitin-protein ligase, or as part of E3 complex, which accepts ubiquitin from specific E2 ubiquitin-conjugating enzymes and then transfers it to substrates.</text>
</comment>
<dbReference type="SUPFAM" id="SSF57850">
    <property type="entry name" value="RING/U-box"/>
    <property type="match status" value="2"/>
</dbReference>
<evidence type="ECO:0000256" key="8">
    <source>
        <dbReference type="ARBA" id="ARBA00022723"/>
    </source>
</evidence>
<keyword evidence="10 13" id="KW-0863">Zinc-finger</keyword>
<dbReference type="GO" id="GO:0016567">
    <property type="term" value="P:protein ubiquitination"/>
    <property type="evidence" value="ECO:0007669"/>
    <property type="project" value="InterPro"/>
</dbReference>
<evidence type="ECO:0000256" key="10">
    <source>
        <dbReference type="ARBA" id="ARBA00022771"/>
    </source>
</evidence>
<dbReference type="InterPro" id="IPR002867">
    <property type="entry name" value="IBR_dom"/>
</dbReference>
<protein>
    <recommendedName>
        <fullName evidence="6">RBR-type E3 ubiquitin transferase</fullName>
        <ecNumber evidence="6">2.3.2.31</ecNumber>
    </recommendedName>
</protein>
<accession>A0AAV1X1Q7</accession>
<proteinExistence type="inferred from homology"/>
<organism evidence="16 17">
    <name type="scientific">Lupinus luteus</name>
    <name type="common">European yellow lupine</name>
    <dbReference type="NCBI Taxonomy" id="3873"/>
    <lineage>
        <taxon>Eukaryota</taxon>
        <taxon>Viridiplantae</taxon>
        <taxon>Streptophyta</taxon>
        <taxon>Embryophyta</taxon>
        <taxon>Tracheophyta</taxon>
        <taxon>Spermatophyta</taxon>
        <taxon>Magnoliopsida</taxon>
        <taxon>eudicotyledons</taxon>
        <taxon>Gunneridae</taxon>
        <taxon>Pentapetalae</taxon>
        <taxon>rosids</taxon>
        <taxon>fabids</taxon>
        <taxon>Fabales</taxon>
        <taxon>Fabaceae</taxon>
        <taxon>Papilionoideae</taxon>
        <taxon>50 kb inversion clade</taxon>
        <taxon>genistoids sensu lato</taxon>
        <taxon>core genistoids</taxon>
        <taxon>Genisteae</taxon>
        <taxon>Lupinus</taxon>
    </lineage>
</organism>
<keyword evidence="12" id="KW-0862">Zinc</keyword>
<dbReference type="FunFam" id="3.30.40.10:FF:000230">
    <property type="entry name" value="RBR-type E3 ubiquitin transferase"/>
    <property type="match status" value="1"/>
</dbReference>
<dbReference type="InterPro" id="IPR044066">
    <property type="entry name" value="TRIAD_supradom"/>
</dbReference>
<dbReference type="InterPro" id="IPR017907">
    <property type="entry name" value="Znf_RING_CS"/>
</dbReference>
<dbReference type="AlphaFoldDB" id="A0AAV1X1Q7"/>
<dbReference type="EC" id="2.3.2.31" evidence="6"/>